<comment type="catalytic activity">
    <reaction evidence="22">
        <text>(2R)-2-methylbutanoyl-CoA + oxidized [electron-transfer flavoprotein] + H(+) = ethylacryloyl-CoA + reduced [electron-transfer flavoprotein]</text>
        <dbReference type="Rhea" id="RHEA:65296"/>
        <dbReference type="Rhea" id="RHEA-COMP:10685"/>
        <dbReference type="Rhea" id="RHEA-COMP:10686"/>
        <dbReference type="ChEBI" id="CHEBI:15378"/>
        <dbReference type="ChEBI" id="CHEBI:57692"/>
        <dbReference type="ChEBI" id="CHEBI:58307"/>
        <dbReference type="ChEBI" id="CHEBI:156439"/>
        <dbReference type="ChEBI" id="CHEBI:156440"/>
    </reaction>
    <physiologicalReaction direction="left-to-right" evidence="22">
        <dbReference type="Rhea" id="RHEA:65297"/>
    </physiologicalReaction>
</comment>
<evidence type="ECO:0000256" key="5">
    <source>
        <dbReference type="ARBA" id="ARBA00011881"/>
    </source>
</evidence>
<keyword evidence="9" id="KW-0276">Fatty acid metabolism</keyword>
<dbReference type="InterPro" id="IPR006091">
    <property type="entry name" value="Acyl-CoA_Oxase/DH_mid-dom"/>
</dbReference>
<reference evidence="31 32" key="1">
    <citation type="submission" date="2024-02" db="EMBL/GenBank/DDBJ databases">
        <title>Chromosome-scale genome assembly of the rough periwinkle Littorina saxatilis.</title>
        <authorList>
            <person name="De Jode A."/>
            <person name="Faria R."/>
            <person name="Formenti G."/>
            <person name="Sims Y."/>
            <person name="Smith T.P."/>
            <person name="Tracey A."/>
            <person name="Wood J.M.D."/>
            <person name="Zagrodzka Z.B."/>
            <person name="Johannesson K."/>
            <person name="Butlin R.K."/>
            <person name="Leder E.H."/>
        </authorList>
    </citation>
    <scope>NUCLEOTIDE SEQUENCE [LARGE SCALE GENOMIC DNA]</scope>
    <source>
        <strain evidence="31">Snail1</strain>
        <tissue evidence="31">Muscle</tissue>
    </source>
</reference>
<dbReference type="Pfam" id="PF02770">
    <property type="entry name" value="Acyl-CoA_dh_M"/>
    <property type="match status" value="1"/>
</dbReference>
<evidence type="ECO:0000256" key="13">
    <source>
        <dbReference type="ARBA" id="ARBA00023098"/>
    </source>
</evidence>
<dbReference type="Gene3D" id="1.10.540.10">
    <property type="entry name" value="Acyl-CoA dehydrogenase/oxidase, N-terminal domain"/>
    <property type="match status" value="1"/>
</dbReference>
<keyword evidence="6" id="KW-0597">Phosphoprotein</keyword>
<dbReference type="SUPFAM" id="SSF56645">
    <property type="entry name" value="Acyl-CoA dehydrogenase NM domain-like"/>
    <property type="match status" value="1"/>
</dbReference>
<evidence type="ECO:0000256" key="24">
    <source>
        <dbReference type="ARBA" id="ARBA00049192"/>
    </source>
</evidence>
<dbReference type="GO" id="GO:0050660">
    <property type="term" value="F:flavin adenine dinucleotide binding"/>
    <property type="evidence" value="ECO:0007669"/>
    <property type="project" value="InterPro"/>
</dbReference>
<dbReference type="PROSITE" id="PS00073">
    <property type="entry name" value="ACYL_COA_DH_2"/>
    <property type="match status" value="1"/>
</dbReference>
<dbReference type="Gene3D" id="1.20.140.10">
    <property type="entry name" value="Butyryl-CoA Dehydrogenase, subunit A, domain 3"/>
    <property type="match status" value="1"/>
</dbReference>
<dbReference type="Pfam" id="PF02771">
    <property type="entry name" value="Acyl-CoA_dh_N"/>
    <property type="match status" value="1"/>
</dbReference>
<evidence type="ECO:0000256" key="26">
    <source>
        <dbReference type="ARBA" id="ARBA00051903"/>
    </source>
</evidence>
<comment type="pathway">
    <text evidence="15">Amino-acid degradation; L-isoleucine degradation.</text>
</comment>
<keyword evidence="13" id="KW-0443">Lipid metabolism</keyword>
<dbReference type="InterPro" id="IPR013786">
    <property type="entry name" value="AcylCoA_DH/ox_N"/>
</dbReference>
<comment type="subcellular location">
    <subcellularLocation>
        <location evidence="2">Mitochondrion matrix</location>
    </subcellularLocation>
</comment>
<comment type="catalytic activity">
    <reaction evidence="21">
        <text>valproyl-CoA + oxidized [electron-transfer flavoprotein] + H(+) = (2E)-2-propylpent-2-enoyl-CoA + reduced [electron-transfer flavoprotein]</text>
        <dbReference type="Rhea" id="RHEA:65344"/>
        <dbReference type="Rhea" id="RHEA-COMP:10685"/>
        <dbReference type="Rhea" id="RHEA-COMP:10686"/>
        <dbReference type="ChEBI" id="CHEBI:15378"/>
        <dbReference type="ChEBI" id="CHEBI:57692"/>
        <dbReference type="ChEBI" id="CHEBI:58307"/>
        <dbReference type="ChEBI" id="CHEBI:156457"/>
        <dbReference type="ChEBI" id="CHEBI:156458"/>
    </reaction>
    <physiologicalReaction direction="left-to-right" evidence="21">
        <dbReference type="Rhea" id="RHEA:65345"/>
    </physiologicalReaction>
</comment>
<dbReference type="FunFam" id="1.10.540.10:FF:000012">
    <property type="entry name" value="Acyl-CoA dehydrogenase short/branched chain"/>
    <property type="match status" value="1"/>
</dbReference>
<evidence type="ECO:0000256" key="10">
    <source>
        <dbReference type="ARBA" id="ARBA00022946"/>
    </source>
</evidence>
<evidence type="ECO:0000256" key="23">
    <source>
        <dbReference type="ARBA" id="ARBA00049096"/>
    </source>
</evidence>
<evidence type="ECO:0000313" key="31">
    <source>
        <dbReference type="EMBL" id="KAK7109129.1"/>
    </source>
</evidence>
<dbReference type="InterPro" id="IPR037069">
    <property type="entry name" value="AcylCoA_DH/ox_N_sf"/>
</dbReference>
<evidence type="ECO:0000256" key="7">
    <source>
        <dbReference type="ARBA" id="ARBA00022630"/>
    </source>
</evidence>
<dbReference type="InterPro" id="IPR046373">
    <property type="entry name" value="Acyl-CoA_Oxase/DH_mid-dom_sf"/>
</dbReference>
<evidence type="ECO:0000256" key="9">
    <source>
        <dbReference type="ARBA" id="ARBA00022832"/>
    </source>
</evidence>
<evidence type="ECO:0000256" key="4">
    <source>
        <dbReference type="ARBA" id="ARBA00009347"/>
    </source>
</evidence>
<gene>
    <name evidence="31" type="ORF">V1264_013229</name>
</gene>
<accession>A0AAN9GIH6</accession>
<name>A0AAN9GIH6_9CAEN</name>
<evidence type="ECO:0000256" key="21">
    <source>
        <dbReference type="ARBA" id="ARBA00048307"/>
    </source>
</evidence>
<dbReference type="PROSITE" id="PS00072">
    <property type="entry name" value="ACYL_COA_DH_1"/>
    <property type="match status" value="1"/>
</dbReference>
<organism evidence="31 32">
    <name type="scientific">Littorina saxatilis</name>
    <dbReference type="NCBI Taxonomy" id="31220"/>
    <lineage>
        <taxon>Eukaryota</taxon>
        <taxon>Metazoa</taxon>
        <taxon>Spiralia</taxon>
        <taxon>Lophotrochozoa</taxon>
        <taxon>Mollusca</taxon>
        <taxon>Gastropoda</taxon>
        <taxon>Caenogastropoda</taxon>
        <taxon>Littorinimorpha</taxon>
        <taxon>Littorinoidea</taxon>
        <taxon>Littorinidae</taxon>
        <taxon>Littorina</taxon>
    </lineage>
</organism>
<evidence type="ECO:0000259" key="28">
    <source>
        <dbReference type="Pfam" id="PF00441"/>
    </source>
</evidence>
<evidence type="ECO:0000256" key="2">
    <source>
        <dbReference type="ARBA" id="ARBA00004305"/>
    </source>
</evidence>
<evidence type="ECO:0000256" key="27">
    <source>
        <dbReference type="RuleBase" id="RU362125"/>
    </source>
</evidence>
<proteinExistence type="inferred from homology"/>
<evidence type="ECO:0000256" key="18">
    <source>
        <dbReference type="ARBA" id="ARBA00041537"/>
    </source>
</evidence>
<evidence type="ECO:0000256" key="15">
    <source>
        <dbReference type="ARBA" id="ARBA00037895"/>
    </source>
</evidence>
<dbReference type="EC" id="1.3.8.5" evidence="16"/>
<keyword evidence="14" id="KW-0496">Mitochondrion</keyword>
<dbReference type="FunFam" id="1.20.140.10:FF:000002">
    <property type="entry name" value="Acyl-CoA dehydrogenase short/branched chain"/>
    <property type="match status" value="1"/>
</dbReference>
<dbReference type="GO" id="GO:0006631">
    <property type="term" value="P:fatty acid metabolic process"/>
    <property type="evidence" value="ECO:0007669"/>
    <property type="project" value="UniProtKB-KW"/>
</dbReference>
<keyword evidence="32" id="KW-1185">Reference proteome</keyword>
<comment type="catalytic activity">
    <reaction evidence="25">
        <text>(2S)-2-methylbutanoyl-CoA + oxidized [electron-transfer flavoprotein] + H(+) = (2E)-2-methylbut-2-enoyl-CoA + reduced [electron-transfer flavoprotein]</text>
        <dbReference type="Rhea" id="RHEA:48256"/>
        <dbReference type="Rhea" id="RHEA-COMP:10685"/>
        <dbReference type="Rhea" id="RHEA-COMP:10686"/>
        <dbReference type="ChEBI" id="CHEBI:15378"/>
        <dbReference type="ChEBI" id="CHEBI:57337"/>
        <dbReference type="ChEBI" id="CHEBI:57692"/>
        <dbReference type="ChEBI" id="CHEBI:58307"/>
        <dbReference type="ChEBI" id="CHEBI:88166"/>
    </reaction>
    <physiologicalReaction direction="left-to-right" evidence="25">
        <dbReference type="Rhea" id="RHEA:48257"/>
    </physiologicalReaction>
</comment>
<comment type="catalytic activity">
    <reaction evidence="20">
        <text>2-methylbutanoyl-CoA + oxidized [electron-transfer flavoprotein] + H(+) = (2E)-2-methylbut-2-enoyl-CoA + reduced [electron-transfer flavoprotein]</text>
        <dbReference type="Rhea" id="RHEA:43780"/>
        <dbReference type="Rhea" id="RHEA-COMP:10685"/>
        <dbReference type="Rhea" id="RHEA-COMP:10686"/>
        <dbReference type="ChEBI" id="CHEBI:15378"/>
        <dbReference type="ChEBI" id="CHEBI:57336"/>
        <dbReference type="ChEBI" id="CHEBI:57337"/>
        <dbReference type="ChEBI" id="CHEBI:57692"/>
        <dbReference type="ChEBI" id="CHEBI:58307"/>
        <dbReference type="EC" id="1.3.8.5"/>
    </reaction>
    <physiologicalReaction direction="left-to-right" evidence="20">
        <dbReference type="Rhea" id="RHEA:43781"/>
    </physiologicalReaction>
</comment>
<dbReference type="InterPro" id="IPR009100">
    <property type="entry name" value="AcylCoA_DH/oxidase_NM_dom_sf"/>
</dbReference>
<dbReference type="CDD" id="cd01158">
    <property type="entry name" value="SCAD_SBCAD"/>
    <property type="match status" value="1"/>
</dbReference>
<evidence type="ECO:0000256" key="16">
    <source>
        <dbReference type="ARBA" id="ARBA00039036"/>
    </source>
</evidence>
<comment type="subunit">
    <text evidence="5">Homotetramer.</text>
</comment>
<comment type="catalytic activity">
    <reaction evidence="23">
        <text>butanoyl-CoA + oxidized [electron-transfer flavoprotein] + H(+) = (2E)-butenoyl-CoA + reduced [electron-transfer flavoprotein]</text>
        <dbReference type="Rhea" id="RHEA:24004"/>
        <dbReference type="Rhea" id="RHEA-COMP:10685"/>
        <dbReference type="Rhea" id="RHEA-COMP:10686"/>
        <dbReference type="ChEBI" id="CHEBI:15378"/>
        <dbReference type="ChEBI" id="CHEBI:57332"/>
        <dbReference type="ChEBI" id="CHEBI:57371"/>
        <dbReference type="ChEBI" id="CHEBI:57692"/>
        <dbReference type="ChEBI" id="CHEBI:58307"/>
    </reaction>
    <physiologicalReaction direction="left-to-right" evidence="23">
        <dbReference type="Rhea" id="RHEA:24005"/>
    </physiologicalReaction>
</comment>
<keyword evidence="7 27" id="KW-0285">Flavoprotein</keyword>
<dbReference type="EMBL" id="JBAMIC010000003">
    <property type="protein sequence ID" value="KAK7109129.1"/>
    <property type="molecule type" value="Genomic_DNA"/>
</dbReference>
<feature type="domain" description="Acyl-CoA dehydrogenase/oxidase C-terminal" evidence="28">
    <location>
        <begin position="284"/>
        <end position="430"/>
    </location>
</feature>
<keyword evidence="11" id="KW-0007">Acetylation</keyword>
<dbReference type="GO" id="GO:0005759">
    <property type="term" value="C:mitochondrial matrix"/>
    <property type="evidence" value="ECO:0007669"/>
    <property type="project" value="UniProtKB-SubCell"/>
</dbReference>
<evidence type="ECO:0000256" key="25">
    <source>
        <dbReference type="ARBA" id="ARBA00049552"/>
    </source>
</evidence>
<keyword evidence="12 27" id="KW-0560">Oxidoreductase</keyword>
<evidence type="ECO:0000256" key="12">
    <source>
        <dbReference type="ARBA" id="ARBA00023002"/>
    </source>
</evidence>
<dbReference type="SUPFAM" id="SSF47203">
    <property type="entry name" value="Acyl-CoA dehydrogenase C-terminal domain-like"/>
    <property type="match status" value="1"/>
</dbReference>
<dbReference type="Gene3D" id="2.40.110.10">
    <property type="entry name" value="Butyryl-CoA Dehydrogenase, subunit A, domain 2"/>
    <property type="match status" value="1"/>
</dbReference>
<evidence type="ECO:0000256" key="19">
    <source>
        <dbReference type="ARBA" id="ARBA00042821"/>
    </source>
</evidence>
<evidence type="ECO:0000256" key="8">
    <source>
        <dbReference type="ARBA" id="ARBA00022827"/>
    </source>
</evidence>
<comment type="cofactor">
    <cofactor evidence="1 27">
        <name>FAD</name>
        <dbReference type="ChEBI" id="CHEBI:57692"/>
    </cofactor>
</comment>
<evidence type="ECO:0000256" key="3">
    <source>
        <dbReference type="ARBA" id="ARBA00005198"/>
    </source>
</evidence>
<dbReference type="Proteomes" id="UP001374579">
    <property type="component" value="Unassembled WGS sequence"/>
</dbReference>
<evidence type="ECO:0000313" key="32">
    <source>
        <dbReference type="Proteomes" id="UP001374579"/>
    </source>
</evidence>
<evidence type="ECO:0000256" key="22">
    <source>
        <dbReference type="ARBA" id="ARBA00048592"/>
    </source>
</evidence>
<dbReference type="PANTHER" id="PTHR43884">
    <property type="entry name" value="ACYL-COA DEHYDROGENASE"/>
    <property type="match status" value="1"/>
</dbReference>
<evidence type="ECO:0000259" key="29">
    <source>
        <dbReference type="Pfam" id="PF02770"/>
    </source>
</evidence>
<feature type="domain" description="Acyl-CoA oxidase/dehydrogenase middle" evidence="29">
    <location>
        <begin position="177"/>
        <end position="272"/>
    </location>
</feature>
<evidence type="ECO:0000256" key="6">
    <source>
        <dbReference type="ARBA" id="ARBA00022553"/>
    </source>
</evidence>
<protein>
    <recommendedName>
        <fullName evidence="17">Short/branched chain specific acyl-CoA dehydrogenase, mitochondrial</fullName>
        <ecNumber evidence="16">1.3.8.5</ecNumber>
    </recommendedName>
    <alternativeName>
        <fullName evidence="19">2-methyl branched chain acyl-CoA dehydrogenase</fullName>
    </alternativeName>
    <alternativeName>
        <fullName evidence="18">2-methylbutyryl-coenzyme A dehydrogenase</fullName>
    </alternativeName>
</protein>
<evidence type="ECO:0000259" key="30">
    <source>
        <dbReference type="Pfam" id="PF02771"/>
    </source>
</evidence>
<dbReference type="InterPro" id="IPR036250">
    <property type="entry name" value="AcylCo_DH-like_C"/>
</dbReference>
<dbReference type="PANTHER" id="PTHR43884:SF1">
    <property type="entry name" value="SHORT_BRANCHED CHAIN SPECIFIC ACYL-COA DEHYDROGENASE, MITOCHONDRIAL"/>
    <property type="match status" value="1"/>
</dbReference>
<dbReference type="Pfam" id="PF00441">
    <property type="entry name" value="Acyl-CoA_dh_1"/>
    <property type="match status" value="1"/>
</dbReference>
<feature type="domain" description="Acyl-CoA dehydrogenase/oxidase N-terminal" evidence="30">
    <location>
        <begin position="62"/>
        <end position="172"/>
    </location>
</feature>
<evidence type="ECO:0000256" key="14">
    <source>
        <dbReference type="ARBA" id="ARBA00023128"/>
    </source>
</evidence>
<dbReference type="AlphaFoldDB" id="A0AAN9GIH6"/>
<sequence length="437" mass="48173">MAAPLVLIRRFAQKGLVHVFPRGHADFRIPVLATSARWKSVAPGAQPQTGDMLLRPPIDLLTDEEKMMRDAVARLAAEQIEPLVREMDDKCQMAPSVRQALFENGLMGIEVPTQYGGTNSTFMVANLVIEELAKVDASVSVFCDIQNTLINTLIMKLGTQEQREKYLPRLAKDMVGSFCLSEPEAGSDAFALRTQAVRQGNDYIITGQKIWISSADCAGVFLVMANAKPADGYKGITCFIVDRDTEGVSIGKKEDKLGLRASSTCAVHFDGVRVPDTNILGTFGQGYKYAISMLNEGRIGIAAQMLGLSEGCFNKTIPYTMERKQFGRRIWDFQGMQHQIAQVATQIEAAKVLVYNAARRKEAGLSVVKEASMAKLFASQVATVTTSKCIEWMGGVGFTKDYPIEKYYRDCKIGTIYEGTSNIQLNTIAKCIEREMN</sequence>
<dbReference type="InterPro" id="IPR006089">
    <property type="entry name" value="Acyl-CoA_DH_CS"/>
</dbReference>
<evidence type="ECO:0000256" key="1">
    <source>
        <dbReference type="ARBA" id="ARBA00001974"/>
    </source>
</evidence>
<keyword evidence="8 27" id="KW-0274">FAD</keyword>
<keyword evidence="10" id="KW-0809">Transit peptide</keyword>
<dbReference type="GO" id="GO:0003853">
    <property type="term" value="F:short-chain 2-methyl fatty acyl-CoA dehydrogenase activity"/>
    <property type="evidence" value="ECO:0007669"/>
    <property type="project" value="UniProtKB-EC"/>
</dbReference>
<evidence type="ECO:0000256" key="20">
    <source>
        <dbReference type="ARBA" id="ARBA00048235"/>
    </source>
</evidence>
<dbReference type="GO" id="GO:0046395">
    <property type="term" value="P:carboxylic acid catabolic process"/>
    <property type="evidence" value="ECO:0007669"/>
    <property type="project" value="UniProtKB-ARBA"/>
</dbReference>
<evidence type="ECO:0000256" key="17">
    <source>
        <dbReference type="ARBA" id="ARBA00039850"/>
    </source>
</evidence>
<comment type="pathway">
    <text evidence="3">Lipid metabolism; mitochondrial fatty acid beta-oxidation.</text>
</comment>
<dbReference type="FunFam" id="2.40.110.10:FF:000001">
    <property type="entry name" value="Acyl-CoA dehydrogenase, mitochondrial"/>
    <property type="match status" value="1"/>
</dbReference>
<dbReference type="InterPro" id="IPR009075">
    <property type="entry name" value="AcylCo_DH/oxidase_C"/>
</dbReference>
<evidence type="ECO:0000256" key="11">
    <source>
        <dbReference type="ARBA" id="ARBA00022990"/>
    </source>
</evidence>
<comment type="similarity">
    <text evidence="4 27">Belongs to the acyl-CoA dehydrogenase family.</text>
</comment>
<comment type="catalytic activity">
    <reaction evidence="26">
        <text>2-methylpropanoyl-CoA + oxidized [electron-transfer flavoprotein] + H(+) = 2-methylpropenoyl-CoA + reduced [electron-transfer flavoprotein]</text>
        <dbReference type="Rhea" id="RHEA:44180"/>
        <dbReference type="Rhea" id="RHEA-COMP:10685"/>
        <dbReference type="Rhea" id="RHEA-COMP:10686"/>
        <dbReference type="ChEBI" id="CHEBI:15378"/>
        <dbReference type="ChEBI" id="CHEBI:57338"/>
        <dbReference type="ChEBI" id="CHEBI:57692"/>
        <dbReference type="ChEBI" id="CHEBI:58307"/>
        <dbReference type="ChEBI" id="CHEBI:62500"/>
    </reaction>
    <physiologicalReaction direction="left-to-right" evidence="26">
        <dbReference type="Rhea" id="RHEA:44181"/>
    </physiologicalReaction>
</comment>
<comment type="catalytic activity">
    <reaction evidence="24">
        <text>hexanoyl-CoA + oxidized [electron-transfer flavoprotein] + H(+) = (2E)-hexenoyl-CoA + reduced [electron-transfer flavoprotein]</text>
        <dbReference type="Rhea" id="RHEA:43464"/>
        <dbReference type="Rhea" id="RHEA-COMP:10685"/>
        <dbReference type="Rhea" id="RHEA-COMP:10686"/>
        <dbReference type="ChEBI" id="CHEBI:15378"/>
        <dbReference type="ChEBI" id="CHEBI:57692"/>
        <dbReference type="ChEBI" id="CHEBI:58307"/>
        <dbReference type="ChEBI" id="CHEBI:62077"/>
        <dbReference type="ChEBI" id="CHEBI:62620"/>
    </reaction>
    <physiologicalReaction direction="left-to-right" evidence="24">
        <dbReference type="Rhea" id="RHEA:43465"/>
    </physiologicalReaction>
</comment>
<comment type="caution">
    <text evidence="31">The sequence shown here is derived from an EMBL/GenBank/DDBJ whole genome shotgun (WGS) entry which is preliminary data.</text>
</comment>